<evidence type="ECO:0000313" key="3">
    <source>
        <dbReference type="Proteomes" id="UP001161757"/>
    </source>
</evidence>
<feature type="compositionally biased region" description="Basic and acidic residues" evidence="1">
    <location>
        <begin position="30"/>
        <end position="43"/>
    </location>
</feature>
<feature type="compositionally biased region" description="Basic and acidic residues" evidence="1">
    <location>
        <begin position="64"/>
        <end position="79"/>
    </location>
</feature>
<feature type="region of interest" description="Disordered" evidence="1">
    <location>
        <begin position="64"/>
        <end position="92"/>
    </location>
</feature>
<dbReference type="EMBL" id="JAJGCB010000028">
    <property type="protein sequence ID" value="KAJ8987055.1"/>
    <property type="molecule type" value="Genomic_DNA"/>
</dbReference>
<proteinExistence type="predicted"/>
<dbReference type="Proteomes" id="UP001161757">
    <property type="component" value="Unassembled WGS sequence"/>
</dbReference>
<feature type="region of interest" description="Disordered" evidence="1">
    <location>
        <begin position="26"/>
        <end position="47"/>
    </location>
</feature>
<name>A0AAN6ENS3_EXODE</name>
<comment type="caution">
    <text evidence="2">The sequence shown here is derived from an EMBL/GenBank/DDBJ whole genome shotgun (WGS) entry which is preliminary data.</text>
</comment>
<reference evidence="2" key="1">
    <citation type="submission" date="2023-01" db="EMBL/GenBank/DDBJ databases">
        <title>Exophiala dermititidis isolated from Cystic Fibrosis Patient.</title>
        <authorList>
            <person name="Kurbessoian T."/>
            <person name="Crocker A."/>
            <person name="Murante D."/>
            <person name="Hogan D.A."/>
            <person name="Stajich J.E."/>
        </authorList>
    </citation>
    <scope>NUCLEOTIDE SEQUENCE</scope>
    <source>
        <strain evidence="2">Ex8</strain>
    </source>
</reference>
<accession>A0AAN6ENS3</accession>
<evidence type="ECO:0000313" key="2">
    <source>
        <dbReference type="EMBL" id="KAJ8987055.1"/>
    </source>
</evidence>
<organism evidence="2 3">
    <name type="scientific">Exophiala dermatitidis</name>
    <name type="common">Black yeast-like fungus</name>
    <name type="synonym">Wangiella dermatitidis</name>
    <dbReference type="NCBI Taxonomy" id="5970"/>
    <lineage>
        <taxon>Eukaryota</taxon>
        <taxon>Fungi</taxon>
        <taxon>Dikarya</taxon>
        <taxon>Ascomycota</taxon>
        <taxon>Pezizomycotina</taxon>
        <taxon>Eurotiomycetes</taxon>
        <taxon>Chaetothyriomycetidae</taxon>
        <taxon>Chaetothyriales</taxon>
        <taxon>Herpotrichiellaceae</taxon>
        <taxon>Exophiala</taxon>
    </lineage>
</organism>
<sequence>MLSDVIRPKGLRNEVVVQDNLTASFAPDRGSVKSRREKDEHRIKRDLRKPRYSYNKVCFVVGRSRDKDGSGLTVRERQGRRSQSRANHDSATNVHKIFNLCT</sequence>
<gene>
    <name evidence="2" type="ORF">HRR80_008798</name>
</gene>
<evidence type="ECO:0000256" key="1">
    <source>
        <dbReference type="SAM" id="MobiDB-lite"/>
    </source>
</evidence>
<dbReference type="AlphaFoldDB" id="A0AAN6ENS3"/>
<protein>
    <submittedName>
        <fullName evidence="2">Uncharacterized protein</fullName>
    </submittedName>
</protein>